<keyword evidence="1" id="KW-0732">Signal</keyword>
<feature type="chain" id="PRO_5045716743" evidence="1">
    <location>
        <begin position="22"/>
        <end position="185"/>
    </location>
</feature>
<reference evidence="2 3" key="1">
    <citation type="submission" date="2020-10" db="EMBL/GenBank/DDBJ databases">
        <title>Phylogeny of dyella-like bacteria.</title>
        <authorList>
            <person name="Fu J."/>
        </authorList>
    </citation>
    <scope>NUCLEOTIDE SEQUENCE [LARGE SCALE GENOMIC DNA]</scope>
    <source>
        <strain evidence="2 3">THG-B117</strain>
    </source>
</reference>
<evidence type="ECO:0000256" key="1">
    <source>
        <dbReference type="SAM" id="SignalP"/>
    </source>
</evidence>
<organism evidence="2 3">
    <name type="scientific">Dyella kyungheensis</name>
    <dbReference type="NCBI Taxonomy" id="1242174"/>
    <lineage>
        <taxon>Bacteria</taxon>
        <taxon>Pseudomonadati</taxon>
        <taxon>Pseudomonadota</taxon>
        <taxon>Gammaproteobacteria</taxon>
        <taxon>Lysobacterales</taxon>
        <taxon>Rhodanobacteraceae</taxon>
        <taxon>Dyella</taxon>
    </lineage>
</organism>
<keyword evidence="3" id="KW-1185">Reference proteome</keyword>
<dbReference type="PANTHER" id="PTHR33420">
    <property type="entry name" value="FIMBRIAL SUBUNIT ELFA-RELATED"/>
    <property type="match status" value="1"/>
</dbReference>
<dbReference type="InterPro" id="IPR008966">
    <property type="entry name" value="Adhesion_dom_sf"/>
</dbReference>
<protein>
    <submittedName>
        <fullName evidence="2">Type 1 fimbrial protein</fullName>
    </submittedName>
</protein>
<dbReference type="InterPro" id="IPR036937">
    <property type="entry name" value="Adhesion_dom_fimbrial_sf"/>
</dbReference>
<accession>A0ABS2JTJ6</accession>
<dbReference type="Proteomes" id="UP001430065">
    <property type="component" value="Unassembled WGS sequence"/>
</dbReference>
<comment type="caution">
    <text evidence="2">The sequence shown here is derived from an EMBL/GenBank/DDBJ whole genome shotgun (WGS) entry which is preliminary data.</text>
</comment>
<name>A0ABS2JTJ6_9GAMM</name>
<sequence length="185" mass="18552">MKKLLLSAVLAASFVAISANAATTSNGTITINGKVVSSTCNVAVNGSQNATITLPTYDTNTLLSGVSAGWTPVTMSLTGCTAVTGQTQVFPYFTGTSIDTTSGYLKNATGAGNSNVEVAFSTTQSIAGALSLQNASGAQGAGTALLPTTGTNNPSFTYYAGYIAFGANATAGAVNTNVQYALNYQ</sequence>
<dbReference type="InterPro" id="IPR050263">
    <property type="entry name" value="Bact_Fimbrial_Adh_Pro"/>
</dbReference>
<evidence type="ECO:0000313" key="2">
    <source>
        <dbReference type="EMBL" id="MBM7122334.1"/>
    </source>
</evidence>
<dbReference type="RefSeq" id="WP_204636785.1">
    <property type="nucleotide sequence ID" value="NZ_JADIKC010000006.1"/>
</dbReference>
<proteinExistence type="predicted"/>
<evidence type="ECO:0000313" key="3">
    <source>
        <dbReference type="Proteomes" id="UP001430065"/>
    </source>
</evidence>
<dbReference type="PANTHER" id="PTHR33420:SF10">
    <property type="entry name" value="FIMBRIAE MAJOR SUBUNIT"/>
    <property type="match status" value="1"/>
</dbReference>
<dbReference type="Gene3D" id="2.60.40.1090">
    <property type="entry name" value="Fimbrial-type adhesion domain"/>
    <property type="match status" value="1"/>
</dbReference>
<feature type="signal peptide" evidence="1">
    <location>
        <begin position="1"/>
        <end position="21"/>
    </location>
</feature>
<gene>
    <name evidence="2" type="ORF">ISP20_14295</name>
</gene>
<dbReference type="EMBL" id="JADIKC010000006">
    <property type="protein sequence ID" value="MBM7122334.1"/>
    <property type="molecule type" value="Genomic_DNA"/>
</dbReference>
<dbReference type="SUPFAM" id="SSF49401">
    <property type="entry name" value="Bacterial adhesins"/>
    <property type="match status" value="1"/>
</dbReference>